<evidence type="ECO:0000256" key="3">
    <source>
        <dbReference type="ARBA" id="ARBA00022679"/>
    </source>
</evidence>
<dbReference type="RefSeq" id="WP_422864486.1">
    <property type="nucleotide sequence ID" value="NZ_JAMSKV010000009.1"/>
</dbReference>
<feature type="binding site" evidence="6">
    <location>
        <position position="196"/>
    </location>
    <ligand>
        <name>substrate</name>
    </ligand>
</feature>
<comment type="pathway">
    <text evidence="6">Amino-acid biosynthesis; L-arginine biosynthesis; L-ornithine and N-acetyl-L-glutamate from L-glutamate and N(2)-acetyl-L-ornithine (cyclic): step 1/1.</text>
</comment>
<keyword evidence="6" id="KW-0963">Cytoplasm</keyword>
<comment type="similarity">
    <text evidence="1 6">Belongs to the ArgJ family.</text>
</comment>
<dbReference type="InterPro" id="IPR016117">
    <property type="entry name" value="ArgJ-like_dom_sf"/>
</dbReference>
<keyword evidence="8" id="KW-1185">Reference proteome</keyword>
<feature type="chain" id="PRO_5044923076" description="Arginine biosynthesis bifunctional protein ArgJ alpha chain" evidence="6">
    <location>
        <begin position="1"/>
        <end position="195"/>
    </location>
</feature>
<dbReference type="Proteomes" id="UP001524587">
    <property type="component" value="Unassembled WGS sequence"/>
</dbReference>
<accession>A0ABT1W802</accession>
<feature type="binding site" evidence="6">
    <location>
        <position position="283"/>
    </location>
    <ligand>
        <name>substrate</name>
    </ligand>
</feature>
<evidence type="ECO:0000256" key="2">
    <source>
        <dbReference type="ARBA" id="ARBA00011475"/>
    </source>
</evidence>
<proteinExistence type="inferred from homology"/>
<protein>
    <recommendedName>
        <fullName evidence="6">Arginine biosynthesis bifunctional protein ArgJ</fullName>
    </recommendedName>
    <domain>
        <recommendedName>
            <fullName evidence="6">Glutamate N-acetyltransferase</fullName>
            <ecNumber evidence="6">2.3.1.35</ecNumber>
        </recommendedName>
        <alternativeName>
            <fullName evidence="6">Ornithine acetyltransferase</fullName>
            <shortName evidence="6">OATase</shortName>
        </alternativeName>
        <alternativeName>
            <fullName evidence="6">Ornithine transacetylase</fullName>
        </alternativeName>
    </domain>
    <domain>
        <recommendedName>
            <fullName evidence="6">Amino-acid acetyltransferase</fullName>
            <ecNumber evidence="6">2.3.1.1</ecNumber>
        </recommendedName>
        <alternativeName>
            <fullName evidence="6">N-acetylglutamate synthase</fullName>
            <shortName evidence="6">AGSase</shortName>
        </alternativeName>
    </domain>
    <component>
        <recommendedName>
            <fullName evidence="6">Arginine biosynthesis bifunctional protein ArgJ alpha chain</fullName>
        </recommendedName>
    </component>
    <component>
        <recommendedName>
            <fullName evidence="6">Arginine biosynthesis bifunctional protein ArgJ beta chain</fullName>
        </recommendedName>
    </component>
</protein>
<feature type="binding site" evidence="6">
    <location>
        <position position="159"/>
    </location>
    <ligand>
        <name>substrate</name>
    </ligand>
</feature>
<feature type="binding site" evidence="6">
    <location>
        <position position="185"/>
    </location>
    <ligand>
        <name>substrate</name>
    </ligand>
</feature>
<comment type="caution">
    <text evidence="7">The sequence shown here is derived from an EMBL/GenBank/DDBJ whole genome shotgun (WGS) entry which is preliminary data.</text>
</comment>
<organism evidence="7 8">
    <name type="scientific">Endosaccharibacter trunci</name>
    <dbReference type="NCBI Taxonomy" id="2812733"/>
    <lineage>
        <taxon>Bacteria</taxon>
        <taxon>Pseudomonadati</taxon>
        <taxon>Pseudomonadota</taxon>
        <taxon>Alphaproteobacteria</taxon>
        <taxon>Acetobacterales</taxon>
        <taxon>Acetobacteraceae</taxon>
        <taxon>Endosaccharibacter</taxon>
    </lineage>
</organism>
<keyword evidence="6" id="KW-0055">Arginine biosynthesis</keyword>
<dbReference type="InterPro" id="IPR002813">
    <property type="entry name" value="Arg_biosynth_ArgJ"/>
</dbReference>
<gene>
    <name evidence="6 7" type="primary">argJ</name>
    <name evidence="7" type="ORF">NFI95_11170</name>
</gene>
<dbReference type="HAMAP" id="MF_01106">
    <property type="entry name" value="ArgJ"/>
    <property type="match status" value="1"/>
</dbReference>
<feature type="binding site" evidence="6">
    <location>
        <position position="411"/>
    </location>
    <ligand>
        <name>substrate</name>
    </ligand>
</feature>
<feature type="chain" id="PRO_5044923075" description="Arginine biosynthesis bifunctional protein ArgJ beta chain" evidence="6">
    <location>
        <begin position="196"/>
        <end position="411"/>
    </location>
</feature>
<keyword evidence="6" id="KW-0511">Multifunctional enzyme</keyword>
<dbReference type="NCBIfam" id="NF003802">
    <property type="entry name" value="PRK05388.1"/>
    <property type="match status" value="1"/>
</dbReference>
<dbReference type="EC" id="2.3.1.1" evidence="6"/>
<dbReference type="NCBIfam" id="TIGR00120">
    <property type="entry name" value="ArgJ"/>
    <property type="match status" value="1"/>
</dbReference>
<dbReference type="Gene3D" id="3.60.70.12">
    <property type="entry name" value="L-amino peptidase D-ALA esterase/amidase"/>
    <property type="match status" value="1"/>
</dbReference>
<evidence type="ECO:0000256" key="4">
    <source>
        <dbReference type="ARBA" id="ARBA00022813"/>
    </source>
</evidence>
<keyword evidence="6" id="KW-0028">Amino-acid biosynthesis</keyword>
<evidence type="ECO:0000313" key="7">
    <source>
        <dbReference type="EMBL" id="MCQ8279007.1"/>
    </source>
</evidence>
<keyword evidence="5 6" id="KW-0012">Acyltransferase</keyword>
<evidence type="ECO:0000256" key="6">
    <source>
        <dbReference type="HAMAP-Rule" id="MF_01106"/>
    </source>
</evidence>
<keyword evidence="3 6" id="KW-0808">Transferase</keyword>
<dbReference type="SUPFAM" id="SSF56266">
    <property type="entry name" value="DmpA/ArgJ-like"/>
    <property type="match status" value="1"/>
</dbReference>
<dbReference type="CDD" id="cd02152">
    <property type="entry name" value="OAT"/>
    <property type="match status" value="1"/>
</dbReference>
<dbReference type="EMBL" id="JAMSKV010000009">
    <property type="protein sequence ID" value="MCQ8279007.1"/>
    <property type="molecule type" value="Genomic_DNA"/>
</dbReference>
<comment type="pathway">
    <text evidence="6">Amino-acid biosynthesis; L-arginine biosynthesis; N(2)-acetyl-L-ornithine from L-glutamate: step 1/4.</text>
</comment>
<dbReference type="PANTHER" id="PTHR23100:SF0">
    <property type="entry name" value="ARGININE BIOSYNTHESIS BIFUNCTIONAL PROTEIN ARGJ, MITOCHONDRIAL"/>
    <property type="match status" value="1"/>
</dbReference>
<evidence type="ECO:0000313" key="8">
    <source>
        <dbReference type="Proteomes" id="UP001524587"/>
    </source>
</evidence>
<dbReference type="Gene3D" id="3.10.20.340">
    <property type="entry name" value="ArgJ beta chain, C-terminal domain"/>
    <property type="match status" value="1"/>
</dbReference>
<dbReference type="PANTHER" id="PTHR23100">
    <property type="entry name" value="ARGININE BIOSYNTHESIS BIFUNCTIONAL PROTEIN ARGJ"/>
    <property type="match status" value="1"/>
</dbReference>
<dbReference type="EC" id="2.3.1.35" evidence="6"/>
<comment type="subunit">
    <text evidence="2 6">Heterotetramer of two alpha and two beta chains.</text>
</comment>
<evidence type="ECO:0000256" key="1">
    <source>
        <dbReference type="ARBA" id="ARBA00006774"/>
    </source>
</evidence>
<sequence length="411" mass="41905">MAKSIARSPLAVPFPALRTVPGVRFAAAAAGIRYRDRTDLVLASFAPGTTVAGVFTRNLCPGAPVDWCRASLAGGVARGLVVNAGNANVFTGQAGRDACAGTAKAAAALLGCAPEAVFLSSTGVIGEVLPFERITAALPAMVPTLSEDGWEAAARGIMTTDTFPKGAVAHARIGGTEVVIQGIAKGSGMIAPDMATMLCFAATNAVLPASVMQALLKRSVDRSFNRTTVDSDTSTSDTVLLFATGQAGNQAPGAADDPALAEFAAALDGLMLDLALQVIRDGEGARKLVRIDVSGGVSDESARRVAMAVANSPLVKTAIAGEDANWGRIVMAVGKSGEPADRDTLSIAVGGTWMARAGTIVPGYDEAPVVAHMRGQEIGIEIDLGLGAGSGHAWTCDLTHGYIDINGSYRS</sequence>
<dbReference type="InterPro" id="IPR042195">
    <property type="entry name" value="ArgJ_beta_C"/>
</dbReference>
<feature type="active site" description="Nucleophile" evidence="6">
    <location>
        <position position="196"/>
    </location>
</feature>
<feature type="site" description="Cleavage; by autolysis" evidence="6">
    <location>
        <begin position="195"/>
        <end position="196"/>
    </location>
</feature>
<feature type="site" description="Involved in the stabilization of negative charge on the oxyanion by the formation of the oxyanion hole" evidence="6">
    <location>
        <position position="123"/>
    </location>
</feature>
<comment type="subcellular location">
    <subcellularLocation>
        <location evidence="6">Cytoplasm</location>
    </subcellularLocation>
</comment>
<comment type="function">
    <text evidence="6">Catalyzes two activities which are involved in the cyclic version of arginine biosynthesis: the synthesis of N-acetylglutamate from glutamate and acetyl-CoA as the acetyl donor, and of ornithine by transacetylation between N(2)-acetylornithine and glutamate.</text>
</comment>
<keyword evidence="4 6" id="KW-0068">Autocatalytic cleavage</keyword>
<feature type="binding site" evidence="6">
    <location>
        <position position="406"/>
    </location>
    <ligand>
        <name>substrate</name>
    </ligand>
</feature>
<feature type="site" description="Involved in the stabilization of negative charge on the oxyanion by the formation of the oxyanion hole" evidence="6">
    <location>
        <position position="122"/>
    </location>
</feature>
<dbReference type="GO" id="GO:0004358">
    <property type="term" value="F:L-glutamate N-acetyltransferase activity, acting on acetyl-L-ornithine as donor"/>
    <property type="evidence" value="ECO:0007669"/>
    <property type="project" value="UniProtKB-EC"/>
</dbReference>
<reference evidence="7 8" key="1">
    <citation type="submission" date="2022-06" db="EMBL/GenBank/DDBJ databases">
        <title>Endosaccharibacter gen. nov., sp. nov., endophytic bacteria isolated from sugarcane.</title>
        <authorList>
            <person name="Pitiwittayakul N."/>
            <person name="Yukphan P."/>
            <person name="Charoenyingcharoen P."/>
            <person name="Tanasupawat S."/>
        </authorList>
    </citation>
    <scope>NUCLEOTIDE SEQUENCE [LARGE SCALE GENOMIC DNA]</scope>
    <source>
        <strain evidence="7 8">KSS8</strain>
    </source>
</reference>
<dbReference type="Pfam" id="PF01960">
    <property type="entry name" value="ArgJ"/>
    <property type="match status" value="1"/>
</dbReference>
<comment type="catalytic activity">
    <reaction evidence="6">
        <text>L-glutamate + acetyl-CoA = N-acetyl-L-glutamate + CoA + H(+)</text>
        <dbReference type="Rhea" id="RHEA:24292"/>
        <dbReference type="ChEBI" id="CHEBI:15378"/>
        <dbReference type="ChEBI" id="CHEBI:29985"/>
        <dbReference type="ChEBI" id="CHEBI:44337"/>
        <dbReference type="ChEBI" id="CHEBI:57287"/>
        <dbReference type="ChEBI" id="CHEBI:57288"/>
        <dbReference type="EC" id="2.3.1.1"/>
    </reaction>
</comment>
<evidence type="ECO:0000256" key="5">
    <source>
        <dbReference type="ARBA" id="ARBA00023315"/>
    </source>
</evidence>
<comment type="catalytic activity">
    <reaction evidence="6">
        <text>N(2)-acetyl-L-ornithine + L-glutamate = N-acetyl-L-glutamate + L-ornithine</text>
        <dbReference type="Rhea" id="RHEA:15349"/>
        <dbReference type="ChEBI" id="CHEBI:29985"/>
        <dbReference type="ChEBI" id="CHEBI:44337"/>
        <dbReference type="ChEBI" id="CHEBI:46911"/>
        <dbReference type="ChEBI" id="CHEBI:57805"/>
        <dbReference type="EC" id="2.3.1.35"/>
    </reaction>
</comment>
<name>A0ABT1W802_9PROT</name>